<organism evidence="1 2">
    <name type="scientific">Geothrix rubra</name>
    <dbReference type="NCBI Taxonomy" id="2927977"/>
    <lineage>
        <taxon>Bacteria</taxon>
        <taxon>Pseudomonadati</taxon>
        <taxon>Acidobacteriota</taxon>
        <taxon>Holophagae</taxon>
        <taxon>Holophagales</taxon>
        <taxon>Holophagaceae</taxon>
        <taxon>Geothrix</taxon>
    </lineage>
</organism>
<dbReference type="InterPro" id="IPR007420">
    <property type="entry name" value="DUF465"/>
</dbReference>
<evidence type="ECO:0000313" key="1">
    <source>
        <dbReference type="EMBL" id="GLH68740.1"/>
    </source>
</evidence>
<dbReference type="InterPro" id="IPR038444">
    <property type="entry name" value="DUF465_sf"/>
</dbReference>
<sequence>MDFLRPDLQERLMKDHFEFRKLMEEHKAADTRLGDLQRKPSLTAKESLEEVELKKTKLRAKERIYRIVEEASKHGDQ</sequence>
<keyword evidence="2" id="KW-1185">Reference proteome</keyword>
<name>A0ABQ5Q1X7_9BACT</name>
<dbReference type="Gene3D" id="6.10.280.50">
    <property type="match status" value="1"/>
</dbReference>
<dbReference type="EMBL" id="BSDD01000001">
    <property type="protein sequence ID" value="GLH68740.1"/>
    <property type="molecule type" value="Genomic_DNA"/>
</dbReference>
<evidence type="ECO:0000313" key="2">
    <source>
        <dbReference type="Proteomes" id="UP001165089"/>
    </source>
</evidence>
<reference evidence="1 2" key="1">
    <citation type="journal article" date="2023" name="Antonie Van Leeuwenhoek">
        <title>Mesoterricola silvestris gen. nov., sp. nov., Mesoterricola sediminis sp. nov., Geothrix oryzae sp. nov., Geothrix edaphica sp. nov., Geothrix rubra sp. nov., and Geothrix limicola sp. nov., six novel members of Acidobacteriota isolated from soils.</title>
        <authorList>
            <person name="Itoh H."/>
            <person name="Sugisawa Y."/>
            <person name="Mise K."/>
            <person name="Xu Z."/>
            <person name="Kuniyasu M."/>
            <person name="Ushijima N."/>
            <person name="Kawano K."/>
            <person name="Kobayashi E."/>
            <person name="Shiratori Y."/>
            <person name="Masuda Y."/>
            <person name="Senoo K."/>
        </authorList>
    </citation>
    <scope>NUCLEOTIDE SEQUENCE [LARGE SCALE GENOMIC DNA]</scope>
    <source>
        <strain evidence="1 2">Red803</strain>
    </source>
</reference>
<proteinExistence type="predicted"/>
<comment type="caution">
    <text evidence="1">The sequence shown here is derived from an EMBL/GenBank/DDBJ whole genome shotgun (WGS) entry which is preliminary data.</text>
</comment>
<dbReference type="Pfam" id="PF04325">
    <property type="entry name" value="DUF465"/>
    <property type="match status" value="1"/>
</dbReference>
<evidence type="ECO:0008006" key="3">
    <source>
        <dbReference type="Google" id="ProtNLM"/>
    </source>
</evidence>
<dbReference type="Proteomes" id="UP001165089">
    <property type="component" value="Unassembled WGS sequence"/>
</dbReference>
<gene>
    <name evidence="1" type="ORF">GETHPA_02730</name>
</gene>
<dbReference type="RefSeq" id="WP_285722325.1">
    <property type="nucleotide sequence ID" value="NZ_BSDD01000001.1"/>
</dbReference>
<accession>A0ABQ5Q1X7</accession>
<protein>
    <recommendedName>
        <fullName evidence="3">DUF465 domain-containing protein</fullName>
    </recommendedName>
</protein>